<dbReference type="InterPro" id="IPR025309">
    <property type="entry name" value="KTSC_dom"/>
</dbReference>
<accession>A0A399QDU6</accession>
<evidence type="ECO:0000313" key="3">
    <source>
        <dbReference type="Proteomes" id="UP000265361"/>
    </source>
</evidence>
<proteinExistence type="predicted"/>
<comment type="caution">
    <text evidence="2">The sequence shown here is derived from an EMBL/GenBank/DDBJ whole genome shotgun (WGS) entry which is preliminary data.</text>
</comment>
<name>A0A399QDU6_9MICO</name>
<evidence type="ECO:0000313" key="2">
    <source>
        <dbReference type="EMBL" id="RIJ15882.1"/>
    </source>
</evidence>
<dbReference type="RefSeq" id="WP_346347699.1">
    <property type="nucleotide sequence ID" value="NZ_CP040797.1"/>
</dbReference>
<dbReference type="Pfam" id="PF13619">
    <property type="entry name" value="KTSC"/>
    <property type="match status" value="1"/>
</dbReference>
<reference evidence="2 3" key="1">
    <citation type="submission" date="2018-08" db="EMBL/GenBank/DDBJ databases">
        <title>Genome Sequence of Clavibacter michiganensis Subspecies type strains, and the Atypical Peach-Colored Strains Isolated from Tomato.</title>
        <authorList>
            <person name="Osdaghi E."/>
            <person name="Portier P."/>
            <person name="Briand M."/>
            <person name="Jacques M.-A."/>
        </authorList>
    </citation>
    <scope>NUCLEOTIDE SEQUENCE [LARGE SCALE GENOMIC DNA]</scope>
    <source>
        <strain evidence="2 3">CFBP 7577</strain>
    </source>
</reference>
<protein>
    <submittedName>
        <fullName evidence="2">KTSC domain-containing protein</fullName>
    </submittedName>
</protein>
<dbReference type="Proteomes" id="UP000265361">
    <property type="component" value="Unassembled WGS sequence"/>
</dbReference>
<dbReference type="AlphaFoldDB" id="A0A399QDU6"/>
<sequence length="69" mass="7611">MNKTPVSSSNIAAVGYDAQSLVLEVEFLNGATYQYFDVPSAEYDGLIQAQSVGSYFAKSIKSTYRYSRI</sequence>
<gene>
    <name evidence="2" type="ORF">DZF97_04500</name>
</gene>
<dbReference type="EMBL" id="QWED01000081">
    <property type="protein sequence ID" value="RIJ15882.1"/>
    <property type="molecule type" value="Genomic_DNA"/>
</dbReference>
<evidence type="ECO:0000259" key="1">
    <source>
        <dbReference type="Pfam" id="PF13619"/>
    </source>
</evidence>
<organism evidence="2 3">
    <name type="scientific">Clavibacter nebraskensis</name>
    <dbReference type="NCBI Taxonomy" id="31963"/>
    <lineage>
        <taxon>Bacteria</taxon>
        <taxon>Bacillati</taxon>
        <taxon>Actinomycetota</taxon>
        <taxon>Actinomycetes</taxon>
        <taxon>Micrococcales</taxon>
        <taxon>Microbacteriaceae</taxon>
        <taxon>Clavibacter</taxon>
    </lineage>
</organism>
<feature type="domain" description="KTSC" evidence="1">
    <location>
        <begin position="7"/>
        <end position="64"/>
    </location>
</feature>